<dbReference type="PANTHER" id="PTHR10569">
    <property type="entry name" value="GLYCOGEN DEBRANCHING ENZYME"/>
    <property type="match status" value="1"/>
</dbReference>
<accession>A0A7C3QV55</accession>
<dbReference type="SUPFAM" id="SSF48208">
    <property type="entry name" value="Six-hairpin glycosidases"/>
    <property type="match status" value="1"/>
</dbReference>
<proteinExistence type="predicted"/>
<organism evidence="3">
    <name type="scientific">Leptospirillum ferriphilum</name>
    <dbReference type="NCBI Taxonomy" id="178606"/>
    <lineage>
        <taxon>Bacteria</taxon>
        <taxon>Pseudomonadati</taxon>
        <taxon>Nitrospirota</taxon>
        <taxon>Nitrospiria</taxon>
        <taxon>Nitrospirales</taxon>
        <taxon>Nitrospiraceae</taxon>
        <taxon>Leptospirillum</taxon>
    </lineage>
</organism>
<feature type="domain" description="Glycogen debranching enzyme C-terminal" evidence="1">
    <location>
        <begin position="296"/>
        <end position="658"/>
    </location>
</feature>
<reference evidence="3" key="1">
    <citation type="journal article" date="2020" name="mSystems">
        <title>Genome- and Community-Level Interaction Insights into Carbon Utilization and Element Cycling Functions of Hydrothermarchaeota in Hydrothermal Sediment.</title>
        <authorList>
            <person name="Zhou Z."/>
            <person name="Liu Y."/>
            <person name="Xu W."/>
            <person name="Pan J."/>
            <person name="Luo Z.H."/>
            <person name="Li M."/>
        </authorList>
    </citation>
    <scope>NUCLEOTIDE SEQUENCE [LARGE SCALE GENOMIC DNA]</scope>
    <source>
        <strain evidence="3">SpSt-902</strain>
    </source>
</reference>
<dbReference type="AlphaFoldDB" id="A0A7C3QV55"/>
<evidence type="ECO:0000259" key="1">
    <source>
        <dbReference type="Pfam" id="PF06202"/>
    </source>
</evidence>
<dbReference type="InterPro" id="IPR012341">
    <property type="entry name" value="6hp_glycosidase-like_sf"/>
</dbReference>
<dbReference type="PANTHER" id="PTHR10569:SF2">
    <property type="entry name" value="GLYCOGEN DEBRANCHING ENZYME"/>
    <property type="match status" value="1"/>
</dbReference>
<dbReference type="InterPro" id="IPR008928">
    <property type="entry name" value="6-hairpin_glycosidase_sf"/>
</dbReference>
<name>A0A7C3QV55_9BACT</name>
<dbReference type="Pfam" id="PF06202">
    <property type="entry name" value="GDE_C"/>
    <property type="match status" value="1"/>
</dbReference>
<evidence type="ECO:0000259" key="2">
    <source>
        <dbReference type="Pfam" id="PF12439"/>
    </source>
</evidence>
<dbReference type="InterPro" id="IPR010401">
    <property type="entry name" value="AGL/Gdb1"/>
</dbReference>
<comment type="caution">
    <text evidence="3">The sequence shown here is derived from an EMBL/GenBank/DDBJ whole genome shotgun (WGS) entry which is preliminary data.</text>
</comment>
<dbReference type="EMBL" id="DTMM01000216">
    <property type="protein sequence ID" value="HFT94255.1"/>
    <property type="molecule type" value="Genomic_DNA"/>
</dbReference>
<sequence>MLPRHVGFGVTSFRDPAYGESREWWMGMGNGGYLSGTILHSLSRGYHGLAILATSPPVGRTLFWVKWDGWIEDGEDRIPLTSDHWRDDSWGPICLSSLFSFSLEGRLPVWCYRWKDRTLSVRIWYDRPYNACVLSCVVDSPRPVQLRIHLFFNCRDHHQIVQGDPPALTATVEGKAARLAAGGLSASMQVTSGVLWVSPETYRNFFYPRERERGLGDWENHSLGLSGSLPLLPGKEIAILFRQGSDKGEGGLLGEDFPESSRHAFLDREQALLKMARSRRPFWKNAPDWVNTLILAADTFVVDRPTSGGVAGKTVIAGYPWFGDWGRDTMISFPGLFLATGRWDEARSVLLFFSETLKDGLLPNYFPEDGSNAKYNTADASLWYLRACHLYGVATRDYATLRILFPALSSIVRAYLDGTAFGIGVDPTDGLVRIGKTEEPLTWMDARVEGKPVTPRYGKPVELSALWFNALEAMIWIAGRLREDGAMFRKEKEKTRTGFRKFLRPGGEGLQDVLEGDPEEKDAVRPNQILAVSLAGKLLSVQEARSVVVAVNNHLLTPFGLRSLSPQDPRYRGVYAGSPHNRDAAYHQGTVWAWLLGHYVMAISRLSDNRQSDLSLFEGIRDHLSEAGLGYVSEIFDGDPPHYPRGCPLQAWSVGCTIEALEMLFEEI</sequence>
<dbReference type="GO" id="GO:0004134">
    <property type="term" value="F:4-alpha-glucanotransferase activity"/>
    <property type="evidence" value="ECO:0007669"/>
    <property type="project" value="InterPro"/>
</dbReference>
<evidence type="ECO:0000313" key="3">
    <source>
        <dbReference type="EMBL" id="HFT94255.1"/>
    </source>
</evidence>
<dbReference type="GO" id="GO:0004135">
    <property type="term" value="F:amylo-alpha-1,6-glucosidase activity"/>
    <property type="evidence" value="ECO:0007669"/>
    <property type="project" value="InterPro"/>
</dbReference>
<dbReference type="InterPro" id="IPR032790">
    <property type="entry name" value="GDE_C"/>
</dbReference>
<dbReference type="InterPro" id="IPR024742">
    <property type="entry name" value="Glycogen_debranch_N"/>
</dbReference>
<dbReference type="Pfam" id="PF12439">
    <property type="entry name" value="GDE_N"/>
    <property type="match status" value="1"/>
</dbReference>
<protein>
    <submittedName>
        <fullName evidence="3">Glycogen debranching protein</fullName>
    </submittedName>
</protein>
<feature type="domain" description="Glycogen debranching enzyme bacterial and archaeal type N-terminal" evidence="2">
    <location>
        <begin position="22"/>
        <end position="236"/>
    </location>
</feature>
<dbReference type="Gene3D" id="1.50.10.10">
    <property type="match status" value="1"/>
</dbReference>
<dbReference type="GO" id="GO:0005980">
    <property type="term" value="P:glycogen catabolic process"/>
    <property type="evidence" value="ECO:0007669"/>
    <property type="project" value="InterPro"/>
</dbReference>
<gene>
    <name evidence="3" type="ORF">ENX03_10085</name>
</gene>